<name>A0AAV8U0K3_9ROSI</name>
<sequence>MEVKIVSRECVKPSSPTPDHLRIYKLSLLDQFMMAVYSLRIMFYPMTPGGDLTDTEVISRRSQSLKQSLSKTLTRFYPLAGKIRDNLSIDCDDEGAYYVQARVDCSLSEYLKQPDISLMSKFLPGGCSWDDTGEGIHVAKVQETIFSCGGFVLAVYVSHKIVDGTALVAFLKSWSAIARESYDLTVYPSFDAPSFFIQNESYPKDSSLSAFISSFIRKGHPGIARFVFDASAIANLKARSKSSIVQTPSRVEAVSAFLTKCVLSVFKARVGIDRPTAVGHNVNMRRRATPQFPEFAIGNFPWATIFTTKETDIPDLVIKLREAISRIDGDFVRKLQGNEGWLNLNQIIKDKKAELSGPEFSDGFNHLEFSSWCNCGLYDLDFGYGKPIWATYAGPDKCEASVYNLIVLIDTRTDRGIEAWVCLDEEEIAIIEKDEELLSYASMNPSPLNTVLA</sequence>
<dbReference type="Proteomes" id="UP001159364">
    <property type="component" value="Linkage Group LG02"/>
</dbReference>
<protein>
    <recommendedName>
        <fullName evidence="6">BAHD acyltransferase</fullName>
    </recommendedName>
</protein>
<comment type="caution">
    <text evidence="4">The sequence shown here is derived from an EMBL/GenBank/DDBJ whole genome shotgun (WGS) entry which is preliminary data.</text>
</comment>
<keyword evidence="3" id="KW-0012">Acyltransferase</keyword>
<evidence type="ECO:0000256" key="2">
    <source>
        <dbReference type="ARBA" id="ARBA00022679"/>
    </source>
</evidence>
<dbReference type="PANTHER" id="PTHR31623">
    <property type="entry name" value="F21J9.9"/>
    <property type="match status" value="1"/>
</dbReference>
<organism evidence="4 5">
    <name type="scientific">Erythroxylum novogranatense</name>
    <dbReference type="NCBI Taxonomy" id="1862640"/>
    <lineage>
        <taxon>Eukaryota</taxon>
        <taxon>Viridiplantae</taxon>
        <taxon>Streptophyta</taxon>
        <taxon>Embryophyta</taxon>
        <taxon>Tracheophyta</taxon>
        <taxon>Spermatophyta</taxon>
        <taxon>Magnoliopsida</taxon>
        <taxon>eudicotyledons</taxon>
        <taxon>Gunneridae</taxon>
        <taxon>Pentapetalae</taxon>
        <taxon>rosids</taxon>
        <taxon>fabids</taxon>
        <taxon>Malpighiales</taxon>
        <taxon>Erythroxylaceae</taxon>
        <taxon>Erythroxylum</taxon>
    </lineage>
</organism>
<evidence type="ECO:0000256" key="3">
    <source>
        <dbReference type="ARBA" id="ARBA00023315"/>
    </source>
</evidence>
<dbReference type="PANTHER" id="PTHR31623:SF33">
    <property type="entry name" value="STEMMADENINE O-ACETYLTRANSFERASE-LIKE"/>
    <property type="match status" value="1"/>
</dbReference>
<proteinExistence type="inferred from homology"/>
<keyword evidence="5" id="KW-1185">Reference proteome</keyword>
<accession>A0AAV8U0K3</accession>
<evidence type="ECO:0008006" key="6">
    <source>
        <dbReference type="Google" id="ProtNLM"/>
    </source>
</evidence>
<keyword evidence="2" id="KW-0808">Transferase</keyword>
<dbReference type="AlphaFoldDB" id="A0AAV8U0K3"/>
<evidence type="ECO:0000256" key="1">
    <source>
        <dbReference type="ARBA" id="ARBA00009861"/>
    </source>
</evidence>
<dbReference type="EMBL" id="JAIWQS010000002">
    <property type="protein sequence ID" value="KAJ8772812.1"/>
    <property type="molecule type" value="Genomic_DNA"/>
</dbReference>
<evidence type="ECO:0000313" key="4">
    <source>
        <dbReference type="EMBL" id="KAJ8772812.1"/>
    </source>
</evidence>
<comment type="similarity">
    <text evidence="1">Belongs to the plant acyltransferase family.</text>
</comment>
<reference evidence="4 5" key="1">
    <citation type="submission" date="2021-09" db="EMBL/GenBank/DDBJ databases">
        <title>Genomic insights and catalytic innovation underlie evolution of tropane alkaloids biosynthesis.</title>
        <authorList>
            <person name="Wang Y.-J."/>
            <person name="Tian T."/>
            <person name="Huang J.-P."/>
            <person name="Huang S.-X."/>
        </authorList>
    </citation>
    <scope>NUCLEOTIDE SEQUENCE [LARGE SCALE GENOMIC DNA]</scope>
    <source>
        <strain evidence="4">KIB-2018</strain>
        <tissue evidence="4">Leaf</tissue>
    </source>
</reference>
<dbReference type="Gene3D" id="3.30.559.10">
    <property type="entry name" value="Chloramphenicol acetyltransferase-like domain"/>
    <property type="match status" value="2"/>
</dbReference>
<dbReference type="Pfam" id="PF02458">
    <property type="entry name" value="Transferase"/>
    <property type="match status" value="1"/>
</dbReference>
<dbReference type="GO" id="GO:0016746">
    <property type="term" value="F:acyltransferase activity"/>
    <property type="evidence" value="ECO:0007669"/>
    <property type="project" value="UniProtKB-KW"/>
</dbReference>
<evidence type="ECO:0000313" key="5">
    <source>
        <dbReference type="Proteomes" id="UP001159364"/>
    </source>
</evidence>
<gene>
    <name evidence="4" type="ORF">K2173_027989</name>
</gene>
<dbReference type="InterPro" id="IPR023213">
    <property type="entry name" value="CAT-like_dom_sf"/>
</dbReference>